<reference evidence="1" key="1">
    <citation type="journal article" date="2017" name="Curr. Biol.">
        <title>Genome architecture and evolution of a unichromosomal asexual nematode.</title>
        <authorList>
            <person name="Fradin H."/>
            <person name="Zegar C."/>
            <person name="Gutwein M."/>
            <person name="Lucas J."/>
            <person name="Kovtun M."/>
            <person name="Corcoran D."/>
            <person name="Baugh L.R."/>
            <person name="Kiontke K."/>
            <person name="Gunsalus K."/>
            <person name="Fitch D.H."/>
            <person name="Piano F."/>
        </authorList>
    </citation>
    <scope>NUCLEOTIDE SEQUENCE [LARGE SCALE GENOMIC DNA]</scope>
    <source>
        <strain evidence="1">PF1309</strain>
    </source>
</reference>
<evidence type="ECO:0000313" key="1">
    <source>
        <dbReference type="EMBL" id="PAV68079.1"/>
    </source>
</evidence>
<organism evidence="1 2">
    <name type="scientific">Diploscapter pachys</name>
    <dbReference type="NCBI Taxonomy" id="2018661"/>
    <lineage>
        <taxon>Eukaryota</taxon>
        <taxon>Metazoa</taxon>
        <taxon>Ecdysozoa</taxon>
        <taxon>Nematoda</taxon>
        <taxon>Chromadorea</taxon>
        <taxon>Rhabditida</taxon>
        <taxon>Rhabditina</taxon>
        <taxon>Rhabditomorpha</taxon>
        <taxon>Rhabditoidea</taxon>
        <taxon>Rhabditidae</taxon>
        <taxon>Diploscapter</taxon>
    </lineage>
</organism>
<comment type="caution">
    <text evidence="1">The sequence shown here is derived from an EMBL/GenBank/DDBJ whole genome shotgun (WGS) entry which is preliminary data.</text>
</comment>
<dbReference type="Proteomes" id="UP000218231">
    <property type="component" value="Unassembled WGS sequence"/>
</dbReference>
<protein>
    <submittedName>
        <fullName evidence="1">Uncharacterized protein</fullName>
    </submittedName>
</protein>
<accession>A0A2A2K2N6</accession>
<dbReference type="EMBL" id="LIAE01009822">
    <property type="protein sequence ID" value="PAV68079.1"/>
    <property type="molecule type" value="Genomic_DNA"/>
</dbReference>
<proteinExistence type="predicted"/>
<evidence type="ECO:0000313" key="2">
    <source>
        <dbReference type="Proteomes" id="UP000218231"/>
    </source>
</evidence>
<gene>
    <name evidence="1" type="ORF">WR25_24679</name>
</gene>
<sequence length="424" mass="49839">MTRNEMGVNFKLDPKSKNVQARNRFALQNLESIKSVYDFTHEDMHTMYKLCTKKAGERTEISSLYTKLLGFPPIFFEDALGLRVSFRAMFLMLWIKGKVTLPYTFTTEGAFHKYPMLSTTTKGFVFKIATASPQTVKPSRVFQYRTNWHSPEHVSFQEAWDAAPFLSKIEDNDENDFRYHAWLQEFSSQYPNRITQEQLFYLEKYQQHLNSKKSSQNSPDVHAHTYDEFKEYYNCTPQQAKGLTTVERQRQRRNISRNQKAVKKAINKKAKHKENIDNFIKETDSYSPEELALVLRKAPKSLDNFNWLSSTHYYTREHIDIDNTSQEWIAASEMFLNRLKTNGDSTSSRKVKIKNINFLLDYLFCYLPLWLEYNPKSLIRLPASVCEFERVLFWNNNISESDKQSYLFKAAGIPSDIPLPIRMV</sequence>
<keyword evidence="2" id="KW-1185">Reference proteome</keyword>
<name>A0A2A2K2N6_9BILA</name>
<dbReference type="AlphaFoldDB" id="A0A2A2K2N6"/>